<proteinExistence type="predicted"/>
<evidence type="ECO:0000313" key="3">
    <source>
        <dbReference type="Proteomes" id="UP000004431"/>
    </source>
</evidence>
<sequence length="208" mass="23327">MADETPDFDAQSAASNTTDDCAQDALAEQVECLQSPRRRTRQDAAREIGHYAQEHPEWLVPFSKEFEQALTCKESQTRWEMLRALATIAHIDDGALTDVVHTAESPLFDDESVAVRLAACRYLTVYGAQSEKNSDQVVALIGEFMQCYHGDPEYRDILSYVLHFAQGSISQDAASVISERVSFDARHSHGYIRKFSADIIEKLKQAHS</sequence>
<dbReference type="InterPro" id="IPR011989">
    <property type="entry name" value="ARM-like"/>
</dbReference>
<dbReference type="InterPro" id="IPR016024">
    <property type="entry name" value="ARM-type_fold"/>
</dbReference>
<keyword evidence="3" id="KW-1185">Reference proteome</keyword>
<dbReference type="Gene3D" id="1.25.10.10">
    <property type="entry name" value="Leucine-rich Repeat Variant"/>
    <property type="match status" value="1"/>
</dbReference>
<reference evidence="2 3" key="1">
    <citation type="submission" date="2010-08" db="EMBL/GenBank/DDBJ databases">
        <authorList>
            <person name="Durkin A.S."/>
            <person name="Madupu R."/>
            <person name="Torralba M."/>
            <person name="Gillis M."/>
            <person name="Methe B."/>
            <person name="Sutton G."/>
            <person name="Nelson K.E."/>
        </authorList>
    </citation>
    <scope>NUCLEOTIDE SEQUENCE [LARGE SCALE GENOMIC DNA]</scope>
    <source>
        <strain evidence="2 3">PB189-T1-4</strain>
    </source>
</reference>
<evidence type="ECO:0000256" key="1">
    <source>
        <dbReference type="SAM" id="MobiDB-lite"/>
    </source>
</evidence>
<accession>A0ABP2J1T0</accession>
<organism evidence="2 3">
    <name type="scientific">Fannyhessea vaginae PB189-T1-4</name>
    <dbReference type="NCBI Taxonomy" id="866774"/>
    <lineage>
        <taxon>Bacteria</taxon>
        <taxon>Bacillati</taxon>
        <taxon>Actinomycetota</taxon>
        <taxon>Coriobacteriia</taxon>
        <taxon>Coriobacteriales</taxon>
        <taxon>Atopobiaceae</taxon>
        <taxon>Fannyhessea</taxon>
    </lineage>
</organism>
<protein>
    <recommendedName>
        <fullName evidence="4">PBS lyase HEAT-like repeat protein</fullName>
    </recommendedName>
</protein>
<name>A0ABP2J1T0_9ACTN</name>
<gene>
    <name evidence="2" type="ORF">HMPREF9248_0280</name>
</gene>
<feature type="region of interest" description="Disordered" evidence="1">
    <location>
        <begin position="1"/>
        <end position="21"/>
    </location>
</feature>
<dbReference type="Proteomes" id="UP000004431">
    <property type="component" value="Unassembled WGS sequence"/>
</dbReference>
<comment type="caution">
    <text evidence="2">The sequence shown here is derived from an EMBL/GenBank/DDBJ whole genome shotgun (WGS) entry which is preliminary data.</text>
</comment>
<dbReference type="SUPFAM" id="SSF48371">
    <property type="entry name" value="ARM repeat"/>
    <property type="match status" value="1"/>
</dbReference>
<evidence type="ECO:0000313" key="2">
    <source>
        <dbReference type="EMBL" id="EFL44131.1"/>
    </source>
</evidence>
<dbReference type="EMBL" id="AEDQ01000018">
    <property type="protein sequence ID" value="EFL44131.1"/>
    <property type="molecule type" value="Genomic_DNA"/>
</dbReference>
<dbReference type="RefSeq" id="WP_006304146.1">
    <property type="nucleotide sequence ID" value="NZ_AEDQ01000018.1"/>
</dbReference>
<evidence type="ECO:0008006" key="4">
    <source>
        <dbReference type="Google" id="ProtNLM"/>
    </source>
</evidence>